<feature type="signal peptide" evidence="1">
    <location>
        <begin position="1"/>
        <end position="31"/>
    </location>
</feature>
<accession>A0A4Z2IUL0</accession>
<feature type="chain" id="PRO_5021247169" description="Secreted protein" evidence="1">
    <location>
        <begin position="32"/>
        <end position="71"/>
    </location>
</feature>
<evidence type="ECO:0000256" key="1">
    <source>
        <dbReference type="SAM" id="SignalP"/>
    </source>
</evidence>
<sequence>MVEWGWNKGCASLTQLLLLLLLLLLPIPSFSPPLFFSLSLHSPLHRDFDSGEANEAPSQIGCVRFCGRTSP</sequence>
<evidence type="ECO:0000313" key="3">
    <source>
        <dbReference type="Proteomes" id="UP000314294"/>
    </source>
</evidence>
<dbReference type="Proteomes" id="UP000314294">
    <property type="component" value="Unassembled WGS sequence"/>
</dbReference>
<comment type="caution">
    <text evidence="2">The sequence shown here is derived from an EMBL/GenBank/DDBJ whole genome shotgun (WGS) entry which is preliminary data.</text>
</comment>
<evidence type="ECO:0008006" key="4">
    <source>
        <dbReference type="Google" id="ProtNLM"/>
    </source>
</evidence>
<gene>
    <name evidence="2" type="ORF">EYF80_008145</name>
</gene>
<protein>
    <recommendedName>
        <fullName evidence="4">Secreted protein</fullName>
    </recommendedName>
</protein>
<proteinExistence type="predicted"/>
<reference evidence="2 3" key="1">
    <citation type="submission" date="2019-03" db="EMBL/GenBank/DDBJ databases">
        <title>First draft genome of Liparis tanakae, snailfish: a comprehensive survey of snailfish specific genes.</title>
        <authorList>
            <person name="Kim W."/>
            <person name="Song I."/>
            <person name="Jeong J.-H."/>
            <person name="Kim D."/>
            <person name="Kim S."/>
            <person name="Ryu S."/>
            <person name="Song J.Y."/>
            <person name="Lee S.K."/>
        </authorList>
    </citation>
    <scope>NUCLEOTIDE SEQUENCE [LARGE SCALE GENOMIC DNA]</scope>
    <source>
        <tissue evidence="2">Muscle</tissue>
    </source>
</reference>
<dbReference type="AlphaFoldDB" id="A0A4Z2IUL0"/>
<organism evidence="2 3">
    <name type="scientific">Liparis tanakae</name>
    <name type="common">Tanaka's snailfish</name>
    <dbReference type="NCBI Taxonomy" id="230148"/>
    <lineage>
        <taxon>Eukaryota</taxon>
        <taxon>Metazoa</taxon>
        <taxon>Chordata</taxon>
        <taxon>Craniata</taxon>
        <taxon>Vertebrata</taxon>
        <taxon>Euteleostomi</taxon>
        <taxon>Actinopterygii</taxon>
        <taxon>Neopterygii</taxon>
        <taxon>Teleostei</taxon>
        <taxon>Neoteleostei</taxon>
        <taxon>Acanthomorphata</taxon>
        <taxon>Eupercaria</taxon>
        <taxon>Perciformes</taxon>
        <taxon>Cottioidei</taxon>
        <taxon>Cottales</taxon>
        <taxon>Liparidae</taxon>
        <taxon>Liparis</taxon>
    </lineage>
</organism>
<name>A0A4Z2IUL0_9TELE</name>
<keyword evidence="3" id="KW-1185">Reference proteome</keyword>
<keyword evidence="1" id="KW-0732">Signal</keyword>
<dbReference type="EMBL" id="SRLO01000045">
    <property type="protein sequence ID" value="TNN81699.1"/>
    <property type="molecule type" value="Genomic_DNA"/>
</dbReference>
<evidence type="ECO:0000313" key="2">
    <source>
        <dbReference type="EMBL" id="TNN81699.1"/>
    </source>
</evidence>